<protein>
    <submittedName>
        <fullName evidence="2">Uncharacterized protein</fullName>
    </submittedName>
</protein>
<evidence type="ECO:0000313" key="3">
    <source>
        <dbReference type="Proteomes" id="UP000324222"/>
    </source>
</evidence>
<dbReference type="InterPro" id="IPR008928">
    <property type="entry name" value="6-hairpin_glycosidase_sf"/>
</dbReference>
<dbReference type="Proteomes" id="UP000324222">
    <property type="component" value="Unassembled WGS sequence"/>
</dbReference>
<dbReference type="GO" id="GO:0009311">
    <property type="term" value="P:oligosaccharide metabolic process"/>
    <property type="evidence" value="ECO:0007669"/>
    <property type="project" value="InterPro"/>
</dbReference>
<feature type="signal peptide" evidence="1">
    <location>
        <begin position="1"/>
        <end position="16"/>
    </location>
</feature>
<dbReference type="InterPro" id="IPR004888">
    <property type="entry name" value="Glycoside_hydrolase_63"/>
</dbReference>
<organism evidence="2 3">
    <name type="scientific">Portunus trituberculatus</name>
    <name type="common">Swimming crab</name>
    <name type="synonym">Neptunus trituberculatus</name>
    <dbReference type="NCBI Taxonomy" id="210409"/>
    <lineage>
        <taxon>Eukaryota</taxon>
        <taxon>Metazoa</taxon>
        <taxon>Ecdysozoa</taxon>
        <taxon>Arthropoda</taxon>
        <taxon>Crustacea</taxon>
        <taxon>Multicrustacea</taxon>
        <taxon>Malacostraca</taxon>
        <taxon>Eumalacostraca</taxon>
        <taxon>Eucarida</taxon>
        <taxon>Decapoda</taxon>
        <taxon>Pleocyemata</taxon>
        <taxon>Brachyura</taxon>
        <taxon>Eubrachyura</taxon>
        <taxon>Portunoidea</taxon>
        <taxon>Portunidae</taxon>
        <taxon>Portuninae</taxon>
        <taxon>Portunus</taxon>
    </lineage>
</organism>
<comment type="caution">
    <text evidence="2">The sequence shown here is derived from an EMBL/GenBank/DDBJ whole genome shotgun (WGS) entry which is preliminary data.</text>
</comment>
<keyword evidence="1" id="KW-0732">Signal</keyword>
<dbReference type="EMBL" id="VSRR010034683">
    <property type="protein sequence ID" value="MPC72396.1"/>
    <property type="molecule type" value="Genomic_DNA"/>
</dbReference>
<dbReference type="InterPro" id="IPR012341">
    <property type="entry name" value="6hp_glycosidase-like_sf"/>
</dbReference>
<feature type="chain" id="PRO_5022839835" evidence="1">
    <location>
        <begin position="17"/>
        <end position="75"/>
    </location>
</feature>
<gene>
    <name evidence="2" type="primary">YMR196W_1</name>
    <name evidence="2" type="ORF">E2C01_066701</name>
</gene>
<reference evidence="2 3" key="1">
    <citation type="submission" date="2019-05" db="EMBL/GenBank/DDBJ databases">
        <title>Another draft genome of Portunus trituberculatus and its Hox gene families provides insights of decapod evolution.</title>
        <authorList>
            <person name="Jeong J.-H."/>
            <person name="Song I."/>
            <person name="Kim S."/>
            <person name="Choi T."/>
            <person name="Kim D."/>
            <person name="Ryu S."/>
            <person name="Kim W."/>
        </authorList>
    </citation>
    <scope>NUCLEOTIDE SEQUENCE [LARGE SCALE GENOMIC DNA]</scope>
    <source>
        <tissue evidence="2">Muscle</tissue>
    </source>
</reference>
<accession>A0A5B7HRC8</accession>
<dbReference type="PANTHER" id="PTHR10412:SF10">
    <property type="entry name" value="GLYCOSYL HYDROLASE FAMILY 63 C-TERMINAL DOMAIN-CONTAINING PROTEIN"/>
    <property type="match status" value="1"/>
</dbReference>
<dbReference type="GO" id="GO:0004573">
    <property type="term" value="F:Glc3Man9GlcNAc2 oligosaccharide glucosidase activity"/>
    <property type="evidence" value="ECO:0007669"/>
    <property type="project" value="InterPro"/>
</dbReference>
<name>A0A5B7HRC8_PORTR</name>
<dbReference type="AlphaFoldDB" id="A0A5B7HRC8"/>
<sequence length="75" mass="8652">MAFFCVTMLDMALVLAEKDPVYEDMASKYFEHFILIVDAINSSGQGRGLWDDEDGFYYDYIRKPDGSSMPLKVRK</sequence>
<keyword evidence="3" id="KW-1185">Reference proteome</keyword>
<evidence type="ECO:0000256" key="1">
    <source>
        <dbReference type="SAM" id="SignalP"/>
    </source>
</evidence>
<dbReference type="Gene3D" id="1.50.10.10">
    <property type="match status" value="1"/>
</dbReference>
<dbReference type="OrthoDB" id="14419at2759"/>
<proteinExistence type="predicted"/>
<dbReference type="PANTHER" id="PTHR10412">
    <property type="entry name" value="MANNOSYL-OLIGOSACCHARIDE GLUCOSIDASE"/>
    <property type="match status" value="1"/>
</dbReference>
<dbReference type="SUPFAM" id="SSF48208">
    <property type="entry name" value="Six-hairpin glycosidases"/>
    <property type="match status" value="1"/>
</dbReference>
<evidence type="ECO:0000313" key="2">
    <source>
        <dbReference type="EMBL" id="MPC72396.1"/>
    </source>
</evidence>